<reference evidence="1 2" key="1">
    <citation type="journal article" date="2019" name="Sci. Rep.">
        <title>Orb-weaving spider Araneus ventricosus genome elucidates the spidroin gene catalogue.</title>
        <authorList>
            <person name="Kono N."/>
            <person name="Nakamura H."/>
            <person name="Ohtoshi R."/>
            <person name="Moran D.A.P."/>
            <person name="Shinohara A."/>
            <person name="Yoshida Y."/>
            <person name="Fujiwara M."/>
            <person name="Mori M."/>
            <person name="Tomita M."/>
            <person name="Arakawa K."/>
        </authorList>
    </citation>
    <scope>NUCLEOTIDE SEQUENCE [LARGE SCALE GENOMIC DNA]</scope>
</reference>
<name>A0A4Y2M459_ARAVE</name>
<sequence>MEWSITLKQDIHGKTVPVHFEHIAPHDSNFQPIHLDGSFAGWTAPTVNHHLRAMRSPRVTTPTPPPLSREPSLPLPHFVVFAFVREARFPSPRSYFSFMAHRAEYGTG</sequence>
<dbReference type="EMBL" id="BGPR01006629">
    <property type="protein sequence ID" value="GBN20516.1"/>
    <property type="molecule type" value="Genomic_DNA"/>
</dbReference>
<gene>
    <name evidence="1" type="ORF">AVEN_169957_1</name>
</gene>
<dbReference type="AlphaFoldDB" id="A0A4Y2M459"/>
<organism evidence="1 2">
    <name type="scientific">Araneus ventricosus</name>
    <name type="common">Orbweaver spider</name>
    <name type="synonym">Epeira ventricosa</name>
    <dbReference type="NCBI Taxonomy" id="182803"/>
    <lineage>
        <taxon>Eukaryota</taxon>
        <taxon>Metazoa</taxon>
        <taxon>Ecdysozoa</taxon>
        <taxon>Arthropoda</taxon>
        <taxon>Chelicerata</taxon>
        <taxon>Arachnida</taxon>
        <taxon>Araneae</taxon>
        <taxon>Araneomorphae</taxon>
        <taxon>Entelegynae</taxon>
        <taxon>Araneoidea</taxon>
        <taxon>Araneidae</taxon>
        <taxon>Araneus</taxon>
    </lineage>
</organism>
<evidence type="ECO:0000313" key="1">
    <source>
        <dbReference type="EMBL" id="GBN20516.1"/>
    </source>
</evidence>
<comment type="caution">
    <text evidence="1">The sequence shown here is derived from an EMBL/GenBank/DDBJ whole genome shotgun (WGS) entry which is preliminary data.</text>
</comment>
<proteinExistence type="predicted"/>
<protein>
    <submittedName>
        <fullName evidence="1">Uncharacterized protein</fullName>
    </submittedName>
</protein>
<dbReference type="Proteomes" id="UP000499080">
    <property type="component" value="Unassembled WGS sequence"/>
</dbReference>
<accession>A0A4Y2M459</accession>
<evidence type="ECO:0000313" key="2">
    <source>
        <dbReference type="Proteomes" id="UP000499080"/>
    </source>
</evidence>
<keyword evidence="2" id="KW-1185">Reference proteome</keyword>